<feature type="site" description="May be important for catalysis" evidence="7">
    <location>
        <position position="261"/>
    </location>
</feature>
<dbReference type="PIRSF" id="PIRSF001092">
    <property type="entry name" value="Alpha-L-fucosidase"/>
    <property type="match status" value="1"/>
</dbReference>
<keyword evidence="5" id="KW-0378">Hydrolase</keyword>
<evidence type="ECO:0000256" key="4">
    <source>
        <dbReference type="ARBA" id="ARBA00022729"/>
    </source>
</evidence>
<evidence type="ECO:0000256" key="1">
    <source>
        <dbReference type="ARBA" id="ARBA00004071"/>
    </source>
</evidence>
<dbReference type="Proteomes" id="UP000033725">
    <property type="component" value="Unassembled WGS sequence"/>
</dbReference>
<evidence type="ECO:0000313" key="9">
    <source>
        <dbReference type="EMBL" id="KJL26844.1"/>
    </source>
</evidence>
<protein>
    <recommendedName>
        <fullName evidence="3">alpha-L-fucosidase</fullName>
        <ecNumber evidence="3">3.2.1.51</ecNumber>
    </recommendedName>
</protein>
<dbReference type="Pfam" id="PF01120">
    <property type="entry name" value="Alpha_L_fucos"/>
    <property type="match status" value="1"/>
</dbReference>
<dbReference type="EC" id="3.2.1.51" evidence="3"/>
<dbReference type="InterPro" id="IPR017853">
    <property type="entry name" value="GH"/>
</dbReference>
<gene>
    <name evidence="9" type="ORF">RN51_00105</name>
</gene>
<evidence type="ECO:0000256" key="7">
    <source>
        <dbReference type="PIRSR" id="PIRSR001092-1"/>
    </source>
</evidence>
<name>A0A0F0L2C9_9MICO</name>
<dbReference type="PRINTS" id="PR00741">
    <property type="entry name" value="GLHYDRLASE29"/>
</dbReference>
<dbReference type="InterPro" id="IPR057739">
    <property type="entry name" value="Glyco_hydro_29_N"/>
</dbReference>
<dbReference type="InterPro" id="IPR000933">
    <property type="entry name" value="Glyco_hydro_29"/>
</dbReference>
<reference evidence="9 10" key="1">
    <citation type="submission" date="2015-02" db="EMBL/GenBank/DDBJ databases">
        <title>Draft genome sequences of ten Microbacterium spp. with emphasis on heavy metal contaminated environments.</title>
        <authorList>
            <person name="Corretto E."/>
        </authorList>
    </citation>
    <scope>NUCLEOTIDE SEQUENCE [LARGE SCALE GENOMIC DNA]</scope>
    <source>
        <strain evidence="9 10">BEL163</strain>
    </source>
</reference>
<organism evidence="9 10">
    <name type="scientific">Microbacterium oxydans</name>
    <dbReference type="NCBI Taxonomy" id="82380"/>
    <lineage>
        <taxon>Bacteria</taxon>
        <taxon>Bacillati</taxon>
        <taxon>Actinomycetota</taxon>
        <taxon>Actinomycetes</taxon>
        <taxon>Micrococcales</taxon>
        <taxon>Microbacteriaceae</taxon>
        <taxon>Microbacterium</taxon>
    </lineage>
</organism>
<dbReference type="SUPFAM" id="SSF51445">
    <property type="entry name" value="(Trans)glycosidases"/>
    <property type="match status" value="1"/>
</dbReference>
<proteinExistence type="inferred from homology"/>
<dbReference type="GO" id="GO:0016139">
    <property type="term" value="P:glycoside catabolic process"/>
    <property type="evidence" value="ECO:0007669"/>
    <property type="project" value="TreeGrafter"/>
</dbReference>
<dbReference type="AlphaFoldDB" id="A0A0F0L2C9"/>
<dbReference type="PANTHER" id="PTHR10030:SF37">
    <property type="entry name" value="ALPHA-L-FUCOSIDASE-RELATED"/>
    <property type="match status" value="1"/>
</dbReference>
<evidence type="ECO:0000256" key="5">
    <source>
        <dbReference type="ARBA" id="ARBA00022801"/>
    </source>
</evidence>
<comment type="caution">
    <text evidence="9">The sequence shown here is derived from an EMBL/GenBank/DDBJ whole genome shotgun (WGS) entry which is preliminary data.</text>
</comment>
<dbReference type="RefSeq" id="WP_045262098.1">
    <property type="nucleotide sequence ID" value="NZ_JYIV01000008.1"/>
</dbReference>
<accession>A0A0F0L2C9</accession>
<evidence type="ECO:0000256" key="2">
    <source>
        <dbReference type="ARBA" id="ARBA00007951"/>
    </source>
</evidence>
<keyword evidence="4" id="KW-0732">Signal</keyword>
<dbReference type="PATRIC" id="fig|82380.10.peg.103"/>
<dbReference type="OrthoDB" id="5526311at2"/>
<comment type="similarity">
    <text evidence="2">Belongs to the glycosyl hydrolase 29 family.</text>
</comment>
<evidence type="ECO:0000256" key="3">
    <source>
        <dbReference type="ARBA" id="ARBA00012662"/>
    </source>
</evidence>
<dbReference type="GO" id="GO:0006004">
    <property type="term" value="P:fucose metabolic process"/>
    <property type="evidence" value="ECO:0007669"/>
    <property type="project" value="InterPro"/>
</dbReference>
<dbReference type="GO" id="GO:0005764">
    <property type="term" value="C:lysosome"/>
    <property type="evidence" value="ECO:0007669"/>
    <property type="project" value="TreeGrafter"/>
</dbReference>
<keyword evidence="6" id="KW-0326">Glycosidase</keyword>
<sequence length="435" mass="48875">MPHATALPLDHPDRVRWFAAANFGLFIHFDQASQLGVDLSWPMVGLTSDDGSGVAEHAPVDYLKHVDDFDPDSWDPRALARAARDAGMSYAVFTAKHHSGWASWPSTATALSIARSPYGRRGGDLVREYVEAFREQRLRVGLYYSLSDWSDNDYPAWRPEFAPYSFEEYPRSSPVEWSRYREGLKAELTELLTGYGRIDLLWFDGGWERTEAEWDSRDLERHIRSLQPDIVLNDRLPGVGDYRTPEQTSPASDGAQLWETCLTMNNTWGWDPRDLNYKSPGTILRTLVDSVAHGGTLLLNVGPDETGALPAQESAMLQTISEWMARHGESVVGADRGLEPWQFYGPSTRNGDSLFLHLIAWPDEELTVRGIHPRSVRSVELMTDGSELPFRTVIDPADAREADPLGNLVIAIPPRRPDTPLPVIRVRVQEALATR</sequence>
<dbReference type="Gene3D" id="3.20.20.80">
    <property type="entry name" value="Glycosidases"/>
    <property type="match status" value="1"/>
</dbReference>
<dbReference type="EMBL" id="JYIV01000008">
    <property type="protein sequence ID" value="KJL26844.1"/>
    <property type="molecule type" value="Genomic_DNA"/>
</dbReference>
<dbReference type="SMART" id="SM00812">
    <property type="entry name" value="Alpha_L_fucos"/>
    <property type="match status" value="1"/>
</dbReference>
<dbReference type="GO" id="GO:0004560">
    <property type="term" value="F:alpha-L-fucosidase activity"/>
    <property type="evidence" value="ECO:0007669"/>
    <property type="project" value="InterPro"/>
</dbReference>
<evidence type="ECO:0000256" key="6">
    <source>
        <dbReference type="ARBA" id="ARBA00023295"/>
    </source>
</evidence>
<comment type="function">
    <text evidence="1">Alpha-L-fucosidase is responsible for hydrolyzing the alpha-1,6-linked fucose joined to the reducing-end N-acetylglucosamine of the carbohydrate moieties of glycoproteins.</text>
</comment>
<evidence type="ECO:0000259" key="8">
    <source>
        <dbReference type="Pfam" id="PF01120"/>
    </source>
</evidence>
<dbReference type="PANTHER" id="PTHR10030">
    <property type="entry name" value="ALPHA-L-FUCOSIDASE"/>
    <property type="match status" value="1"/>
</dbReference>
<evidence type="ECO:0000313" key="10">
    <source>
        <dbReference type="Proteomes" id="UP000033725"/>
    </source>
</evidence>
<feature type="domain" description="Glycoside hydrolase family 29 N-terminal" evidence="8">
    <location>
        <begin position="14"/>
        <end position="329"/>
    </location>
</feature>
<dbReference type="InterPro" id="IPR016286">
    <property type="entry name" value="FUC_metazoa-typ"/>
</dbReference>